<keyword evidence="3" id="KW-1185">Reference proteome</keyword>
<evidence type="ECO:0000313" key="3">
    <source>
        <dbReference type="Proteomes" id="UP000326759"/>
    </source>
</evidence>
<dbReference type="AlphaFoldDB" id="A0A5N5SLP6"/>
<gene>
    <name evidence="2" type="ORF">Anas_08420</name>
</gene>
<dbReference type="EMBL" id="SEYY01023771">
    <property type="protein sequence ID" value="KAB7494610.1"/>
    <property type="molecule type" value="Genomic_DNA"/>
</dbReference>
<dbReference type="OrthoDB" id="10597837at2759"/>
<organism evidence="2 3">
    <name type="scientific">Armadillidium nasatum</name>
    <dbReference type="NCBI Taxonomy" id="96803"/>
    <lineage>
        <taxon>Eukaryota</taxon>
        <taxon>Metazoa</taxon>
        <taxon>Ecdysozoa</taxon>
        <taxon>Arthropoda</taxon>
        <taxon>Crustacea</taxon>
        <taxon>Multicrustacea</taxon>
        <taxon>Malacostraca</taxon>
        <taxon>Eumalacostraca</taxon>
        <taxon>Peracarida</taxon>
        <taxon>Isopoda</taxon>
        <taxon>Oniscidea</taxon>
        <taxon>Crinocheta</taxon>
        <taxon>Armadillidiidae</taxon>
        <taxon>Armadillidium</taxon>
    </lineage>
</organism>
<proteinExistence type="predicted"/>
<evidence type="ECO:0000256" key="1">
    <source>
        <dbReference type="SAM" id="MobiDB-lite"/>
    </source>
</evidence>
<protein>
    <recommendedName>
        <fullName evidence="4">Chitin-binding type-2 domain-containing protein</fullName>
    </recommendedName>
</protein>
<sequence length="184" mass="19907">MESAQLIRMVVTIFSIVKIIRLLTVEQLDINIDTCSCRSVMADEPSTTPASISLSSTSSSFESSSETSTETPSFTTTQSSTTDLSTTTAPPTTTTQPSTTVSSTTLSTTTPPASTSLTCPPGCPFVDDPNDDCARYYICDPVNGLIPNKCPGVTCFDQEKCQCNLQEKFYFPYIIRALQVMKSF</sequence>
<feature type="compositionally biased region" description="Low complexity" evidence="1">
    <location>
        <begin position="45"/>
        <end position="116"/>
    </location>
</feature>
<feature type="region of interest" description="Disordered" evidence="1">
    <location>
        <begin position="43"/>
        <end position="116"/>
    </location>
</feature>
<evidence type="ECO:0000313" key="2">
    <source>
        <dbReference type="EMBL" id="KAB7494610.1"/>
    </source>
</evidence>
<dbReference type="Proteomes" id="UP000326759">
    <property type="component" value="Unassembled WGS sequence"/>
</dbReference>
<reference evidence="2 3" key="1">
    <citation type="journal article" date="2019" name="PLoS Biol.">
        <title>Sex chromosomes control vertical transmission of feminizing Wolbachia symbionts in an isopod.</title>
        <authorList>
            <person name="Becking T."/>
            <person name="Chebbi M.A."/>
            <person name="Giraud I."/>
            <person name="Moumen B."/>
            <person name="Laverre T."/>
            <person name="Caubet Y."/>
            <person name="Peccoud J."/>
            <person name="Gilbert C."/>
            <person name="Cordaux R."/>
        </authorList>
    </citation>
    <scope>NUCLEOTIDE SEQUENCE [LARGE SCALE GENOMIC DNA]</scope>
    <source>
        <strain evidence="2">ANa2</strain>
        <tissue evidence="2">Whole body excluding digestive tract and cuticle</tissue>
    </source>
</reference>
<name>A0A5N5SLP6_9CRUS</name>
<accession>A0A5N5SLP6</accession>
<comment type="caution">
    <text evidence="2">The sequence shown here is derived from an EMBL/GenBank/DDBJ whole genome shotgun (WGS) entry which is preliminary data.</text>
</comment>
<evidence type="ECO:0008006" key="4">
    <source>
        <dbReference type="Google" id="ProtNLM"/>
    </source>
</evidence>